<dbReference type="Pfam" id="PF08241">
    <property type="entry name" value="Methyltransf_11"/>
    <property type="match status" value="1"/>
</dbReference>
<dbReference type="CDD" id="cd02440">
    <property type="entry name" value="AdoMet_MTases"/>
    <property type="match status" value="1"/>
</dbReference>
<dbReference type="PANTHER" id="PTHR43861">
    <property type="entry name" value="TRANS-ACONITATE 2-METHYLTRANSFERASE-RELATED"/>
    <property type="match status" value="1"/>
</dbReference>
<evidence type="ECO:0000313" key="2">
    <source>
        <dbReference type="EMBL" id="MEI5907272.1"/>
    </source>
</evidence>
<dbReference type="SUPFAM" id="SSF53335">
    <property type="entry name" value="S-adenosyl-L-methionine-dependent methyltransferases"/>
    <property type="match status" value="1"/>
</dbReference>
<dbReference type="InterPro" id="IPR029063">
    <property type="entry name" value="SAM-dependent_MTases_sf"/>
</dbReference>
<dbReference type="EMBL" id="JBBAXC010000006">
    <property type="protein sequence ID" value="MEI5907272.1"/>
    <property type="molecule type" value="Genomic_DNA"/>
</dbReference>
<dbReference type="Proteomes" id="UP001312865">
    <property type="component" value="Unassembled WGS sequence"/>
</dbReference>
<dbReference type="GO" id="GO:0032259">
    <property type="term" value="P:methylation"/>
    <property type="evidence" value="ECO:0007669"/>
    <property type="project" value="UniProtKB-KW"/>
</dbReference>
<gene>
    <name evidence="2" type="ORF">WAK64_09400</name>
</gene>
<dbReference type="PANTHER" id="PTHR43861:SF1">
    <property type="entry name" value="TRANS-ACONITATE 2-METHYLTRANSFERASE"/>
    <property type="match status" value="1"/>
</dbReference>
<dbReference type="GO" id="GO:0008168">
    <property type="term" value="F:methyltransferase activity"/>
    <property type="evidence" value="ECO:0007669"/>
    <property type="project" value="UniProtKB-KW"/>
</dbReference>
<feature type="domain" description="Methyltransferase type 11" evidence="1">
    <location>
        <begin position="33"/>
        <end position="124"/>
    </location>
</feature>
<dbReference type="RefSeq" id="WP_336586787.1">
    <property type="nucleotide sequence ID" value="NZ_JBBAXC010000006.1"/>
</dbReference>
<keyword evidence="3" id="KW-1185">Reference proteome</keyword>
<name>A0ABU8HDM6_9BACI</name>
<keyword evidence="2" id="KW-0489">Methyltransferase</keyword>
<proteinExistence type="predicted"/>
<dbReference type="InterPro" id="IPR013216">
    <property type="entry name" value="Methyltransf_11"/>
</dbReference>
<protein>
    <submittedName>
        <fullName evidence="2">Class I SAM-dependent methyltransferase</fullName>
    </submittedName>
</protein>
<keyword evidence="2" id="KW-0808">Transferase</keyword>
<accession>A0ABU8HDM6</accession>
<dbReference type="Gene3D" id="3.40.50.150">
    <property type="entry name" value="Vaccinia Virus protein VP39"/>
    <property type="match status" value="1"/>
</dbReference>
<evidence type="ECO:0000313" key="3">
    <source>
        <dbReference type="Proteomes" id="UP001312865"/>
    </source>
</evidence>
<organism evidence="2 3">
    <name type="scientific">Bacillus spongiae</name>
    <dbReference type="NCBI Taxonomy" id="2683610"/>
    <lineage>
        <taxon>Bacteria</taxon>
        <taxon>Bacillati</taxon>
        <taxon>Bacillota</taxon>
        <taxon>Bacilli</taxon>
        <taxon>Bacillales</taxon>
        <taxon>Bacillaceae</taxon>
        <taxon>Bacillus</taxon>
    </lineage>
</organism>
<sequence length="209" mass="23829">MWHNRTRMMWEKGSRKQIIPFFAKHTPFKSSVVDLGCGDGYGSFLLHELGYKVVGMDLSEKMVSIAKKNEKKDLSFLQGDLASLPFKTEQFDAAMAINSLEWTKDPLHSLREIKSVLKPGGTVLLGILGPTAHPRTNSFPRLRGEPFICNTMMPWECKQLAEEEGFKVIGEEWVWKESVPQIVRRSTMPEELKEALTFMTLILLKKGEQ</sequence>
<comment type="caution">
    <text evidence="2">The sequence shown here is derived from an EMBL/GenBank/DDBJ whole genome shotgun (WGS) entry which is preliminary data.</text>
</comment>
<reference evidence="2 3" key="1">
    <citation type="journal article" date="2018" name="J. Microbiol.">
        <title>Bacillus spongiae sp. nov., isolated from sponge of Jeju Island.</title>
        <authorList>
            <person name="Lee G.E."/>
            <person name="Im W.T."/>
            <person name="Park J.S."/>
        </authorList>
    </citation>
    <scope>NUCLEOTIDE SEQUENCE [LARGE SCALE GENOMIC DNA]</scope>
    <source>
        <strain evidence="2 3">135PIL107-10</strain>
    </source>
</reference>
<evidence type="ECO:0000259" key="1">
    <source>
        <dbReference type="Pfam" id="PF08241"/>
    </source>
</evidence>